<sequence length="68" mass="7807">MMDQDKAKVFSLTTADKLGRLPERKAVEVKVFTSEDRAAMQDPQMPKELEVFKSGMQVRLKHRNPFLG</sequence>
<proteinExistence type="predicted"/>
<dbReference type="AlphaFoldDB" id="A0A0F9BQ10"/>
<protein>
    <submittedName>
        <fullName evidence="1">Uncharacterized protein</fullName>
    </submittedName>
</protein>
<dbReference type="EMBL" id="LAZR01048132">
    <property type="protein sequence ID" value="KKK92629.1"/>
    <property type="molecule type" value="Genomic_DNA"/>
</dbReference>
<gene>
    <name evidence="1" type="ORF">LCGC14_2701040</name>
</gene>
<name>A0A0F9BQ10_9ZZZZ</name>
<organism evidence="1">
    <name type="scientific">marine sediment metagenome</name>
    <dbReference type="NCBI Taxonomy" id="412755"/>
    <lineage>
        <taxon>unclassified sequences</taxon>
        <taxon>metagenomes</taxon>
        <taxon>ecological metagenomes</taxon>
    </lineage>
</organism>
<reference evidence="1" key="1">
    <citation type="journal article" date="2015" name="Nature">
        <title>Complex archaea that bridge the gap between prokaryotes and eukaryotes.</title>
        <authorList>
            <person name="Spang A."/>
            <person name="Saw J.H."/>
            <person name="Jorgensen S.L."/>
            <person name="Zaremba-Niedzwiedzka K."/>
            <person name="Martijn J."/>
            <person name="Lind A.E."/>
            <person name="van Eijk R."/>
            <person name="Schleper C."/>
            <person name="Guy L."/>
            <person name="Ettema T.J."/>
        </authorList>
    </citation>
    <scope>NUCLEOTIDE SEQUENCE</scope>
</reference>
<feature type="non-terminal residue" evidence="1">
    <location>
        <position position="68"/>
    </location>
</feature>
<accession>A0A0F9BQ10</accession>
<comment type="caution">
    <text evidence="1">The sequence shown here is derived from an EMBL/GenBank/DDBJ whole genome shotgun (WGS) entry which is preliminary data.</text>
</comment>
<evidence type="ECO:0000313" key="1">
    <source>
        <dbReference type="EMBL" id="KKK92629.1"/>
    </source>
</evidence>